<evidence type="ECO:0000313" key="3">
    <source>
        <dbReference type="Proteomes" id="UP000095743"/>
    </source>
</evidence>
<keyword evidence="3" id="KW-1185">Reference proteome</keyword>
<organism evidence="2 3">
    <name type="scientific">Geosporobacter ferrireducens</name>
    <dbReference type="NCBI Taxonomy" id="1424294"/>
    <lineage>
        <taxon>Bacteria</taxon>
        <taxon>Bacillati</taxon>
        <taxon>Bacillota</taxon>
        <taxon>Clostridia</taxon>
        <taxon>Peptostreptococcales</taxon>
        <taxon>Thermotaleaceae</taxon>
        <taxon>Geosporobacter</taxon>
    </lineage>
</organism>
<proteinExistence type="predicted"/>
<feature type="domain" description="Flagellar hook-length control protein-like C-terminal" evidence="1">
    <location>
        <begin position="344"/>
        <end position="418"/>
    </location>
</feature>
<dbReference type="InterPro" id="IPR038610">
    <property type="entry name" value="FliK-like_C_sf"/>
</dbReference>
<accession>A0A1D8GBK4</accession>
<dbReference type="Proteomes" id="UP000095743">
    <property type="component" value="Chromosome"/>
</dbReference>
<dbReference type="STRING" id="1424294.Gferi_00955"/>
<dbReference type="InterPro" id="IPR021136">
    <property type="entry name" value="Flagellar_hook_control-like_C"/>
</dbReference>
<dbReference type="Gene3D" id="3.30.750.140">
    <property type="match status" value="1"/>
</dbReference>
<dbReference type="OrthoDB" id="1676929at2"/>
<dbReference type="RefSeq" id="WP_069973831.1">
    <property type="nucleotide sequence ID" value="NZ_CP017269.1"/>
</dbReference>
<evidence type="ECO:0000259" key="1">
    <source>
        <dbReference type="Pfam" id="PF02120"/>
    </source>
</evidence>
<sequence length="467" mass="51624">MKDYLTQINLQPAANANGSAMASTAKSKKNSFDQILKDSLNNNQRTDKKEMTSNKYTAMLQNKKNQSLGGNSLKQQKSMSTDLEEAVLAKNEPDQVDEKATALLAILQSLSQLLQTNEEAGPEQSMDSSAIEAMKKAVEEILPLALAMEGPVEKIVAEINQQLSALSDEMPADTIEGNVEFMQDQGPAIDMNTEKLLTQLQNIMDKFSNEQEEQPVSADMAPIVKKEMDNQTVPKIDMETMEEVEESIFPTNEKAVESLREAVETKKDEKVKGSHQNSVQLEELNATKPTSQQKDMSMFLGSQVEIAETNLADPAGDVQPTPVKPTFSNIMEQILPKSEIFIDEERSEMLIQLKPDNLGKLVMKLEVEKGIVVAKFVAESHMVKEILESNMNTLKDSLQQKGLNVQELSVFVGNDGNFQGHQNFMAFQKKQNNSRIKGLGLAQGSSAIQAEAQTVKSLHSENIDFLA</sequence>
<gene>
    <name evidence="2" type="ORF">Gferi_00955</name>
</gene>
<reference evidence="2 3" key="1">
    <citation type="submission" date="2016-09" db="EMBL/GenBank/DDBJ databases">
        <title>Genomic analysis reveals versatility of anaerobic energy metabolism of Geosporobacter ferrireducens IRF9 of phylum Firmicutes.</title>
        <authorList>
            <person name="Kim S.-J."/>
        </authorList>
    </citation>
    <scope>NUCLEOTIDE SEQUENCE [LARGE SCALE GENOMIC DNA]</scope>
    <source>
        <strain evidence="2 3">IRF9</strain>
    </source>
</reference>
<dbReference type="KEGG" id="gfe:Gferi_00955"/>
<protein>
    <recommendedName>
        <fullName evidence="1">Flagellar hook-length control protein-like C-terminal domain-containing protein</fullName>
    </recommendedName>
</protein>
<evidence type="ECO:0000313" key="2">
    <source>
        <dbReference type="EMBL" id="AOT68278.1"/>
    </source>
</evidence>
<name>A0A1D8GBK4_9FIRM</name>
<dbReference type="CDD" id="cd17470">
    <property type="entry name" value="T3SS_Flik_C"/>
    <property type="match status" value="1"/>
</dbReference>
<dbReference type="EMBL" id="CP017269">
    <property type="protein sequence ID" value="AOT68278.1"/>
    <property type="molecule type" value="Genomic_DNA"/>
</dbReference>
<dbReference type="Pfam" id="PF02120">
    <property type="entry name" value="Flg_hook"/>
    <property type="match status" value="1"/>
</dbReference>
<dbReference type="AlphaFoldDB" id="A0A1D8GBK4"/>